<protein>
    <submittedName>
        <fullName evidence="1">Uncharacterized protein</fullName>
    </submittedName>
</protein>
<dbReference type="EMBL" id="JAUNZN010000002">
    <property type="protein sequence ID" value="KAK4828296.1"/>
    <property type="molecule type" value="Genomic_DNA"/>
</dbReference>
<dbReference type="AlphaFoldDB" id="A0AAN7NNX4"/>
<keyword evidence="2" id="KW-1185">Reference proteome</keyword>
<gene>
    <name evidence="1" type="ORF">QYF61_024961</name>
</gene>
<dbReference type="Proteomes" id="UP001333110">
    <property type="component" value="Unassembled WGS sequence"/>
</dbReference>
<evidence type="ECO:0000313" key="2">
    <source>
        <dbReference type="Proteomes" id="UP001333110"/>
    </source>
</evidence>
<name>A0AAN7NNX4_MYCAM</name>
<sequence length="80" mass="8978">MELFLIYNLPLDGEEQGRMLPFGKHPIATASCRDVVRKVKAKVGLDLARDVKGNEKAFCKYIDDKRKTRENVGPLMGQGT</sequence>
<reference evidence="1 2" key="1">
    <citation type="journal article" date="2023" name="J. Hered.">
        <title>Chromosome-level genome of the wood stork (Mycteria americana) provides insight into avian chromosome evolution.</title>
        <authorList>
            <person name="Flamio R. Jr."/>
            <person name="Ramstad K.M."/>
        </authorList>
    </citation>
    <scope>NUCLEOTIDE SEQUENCE [LARGE SCALE GENOMIC DNA]</scope>
    <source>
        <strain evidence="1">JAX WOST 10</strain>
    </source>
</reference>
<accession>A0AAN7NNX4</accession>
<organism evidence="1 2">
    <name type="scientific">Mycteria americana</name>
    <name type="common">Wood stork</name>
    <dbReference type="NCBI Taxonomy" id="33587"/>
    <lineage>
        <taxon>Eukaryota</taxon>
        <taxon>Metazoa</taxon>
        <taxon>Chordata</taxon>
        <taxon>Craniata</taxon>
        <taxon>Vertebrata</taxon>
        <taxon>Euteleostomi</taxon>
        <taxon>Archelosauria</taxon>
        <taxon>Archosauria</taxon>
        <taxon>Dinosauria</taxon>
        <taxon>Saurischia</taxon>
        <taxon>Theropoda</taxon>
        <taxon>Coelurosauria</taxon>
        <taxon>Aves</taxon>
        <taxon>Neognathae</taxon>
        <taxon>Neoaves</taxon>
        <taxon>Aequornithes</taxon>
        <taxon>Ciconiiformes</taxon>
        <taxon>Ciconiidae</taxon>
        <taxon>Mycteria</taxon>
    </lineage>
</organism>
<evidence type="ECO:0000313" key="1">
    <source>
        <dbReference type="EMBL" id="KAK4828296.1"/>
    </source>
</evidence>
<comment type="caution">
    <text evidence="1">The sequence shown here is derived from an EMBL/GenBank/DDBJ whole genome shotgun (WGS) entry which is preliminary data.</text>
</comment>
<proteinExistence type="predicted"/>